<comment type="caution">
    <text evidence="2">The sequence shown here is derived from an EMBL/GenBank/DDBJ whole genome shotgun (WGS) entry which is preliminary data.</text>
</comment>
<feature type="compositionally biased region" description="Basic and acidic residues" evidence="1">
    <location>
        <begin position="8"/>
        <end position="27"/>
    </location>
</feature>
<feature type="region of interest" description="Disordered" evidence="1">
    <location>
        <begin position="69"/>
        <end position="95"/>
    </location>
</feature>
<dbReference type="Proteomes" id="UP000462152">
    <property type="component" value="Unassembled WGS sequence"/>
</dbReference>
<feature type="compositionally biased region" description="Low complexity" evidence="1">
    <location>
        <begin position="339"/>
        <end position="370"/>
    </location>
</feature>
<feature type="compositionally biased region" description="Basic and acidic residues" evidence="1">
    <location>
        <begin position="230"/>
        <end position="246"/>
    </location>
</feature>
<feature type="region of interest" description="Disordered" evidence="1">
    <location>
        <begin position="1"/>
        <end position="53"/>
    </location>
</feature>
<feature type="compositionally biased region" description="Gly residues" evidence="1">
    <location>
        <begin position="327"/>
        <end position="338"/>
    </location>
</feature>
<evidence type="ECO:0000256" key="1">
    <source>
        <dbReference type="SAM" id="MobiDB-lite"/>
    </source>
</evidence>
<protein>
    <submittedName>
        <fullName evidence="2">Uncharacterized protein</fullName>
    </submittedName>
</protein>
<dbReference type="RefSeq" id="WP_129315033.1">
    <property type="nucleotide sequence ID" value="NZ_NOIQ01000003.1"/>
</dbReference>
<feature type="compositionally biased region" description="Polar residues" evidence="1">
    <location>
        <begin position="151"/>
        <end position="160"/>
    </location>
</feature>
<keyword evidence="3" id="KW-1185">Reference proteome</keyword>
<reference evidence="2 3" key="1">
    <citation type="submission" date="2019-12" db="EMBL/GenBank/DDBJ databases">
        <authorList>
            <person name="Li J."/>
            <person name="Shi Y."/>
            <person name="Xu G."/>
            <person name="Xiao D."/>
            <person name="Ran X."/>
        </authorList>
    </citation>
    <scope>NUCLEOTIDE SEQUENCE [LARGE SCALE GENOMIC DNA]</scope>
    <source>
        <strain evidence="2 3">JCM 15915</strain>
    </source>
</reference>
<evidence type="ECO:0000313" key="3">
    <source>
        <dbReference type="Proteomes" id="UP000462152"/>
    </source>
</evidence>
<feature type="compositionally biased region" description="Low complexity" evidence="1">
    <location>
        <begin position="399"/>
        <end position="409"/>
    </location>
</feature>
<organism evidence="2 3">
    <name type="scientific">Rothia koreensis</name>
    <dbReference type="NCBI Taxonomy" id="592378"/>
    <lineage>
        <taxon>Bacteria</taxon>
        <taxon>Bacillati</taxon>
        <taxon>Actinomycetota</taxon>
        <taxon>Actinomycetes</taxon>
        <taxon>Micrococcales</taxon>
        <taxon>Micrococcaceae</taxon>
        <taxon>Rothia</taxon>
    </lineage>
</organism>
<proteinExistence type="predicted"/>
<evidence type="ECO:0000313" key="2">
    <source>
        <dbReference type="EMBL" id="MUN54920.1"/>
    </source>
</evidence>
<feature type="compositionally biased region" description="Low complexity" evidence="1">
    <location>
        <begin position="165"/>
        <end position="190"/>
    </location>
</feature>
<feature type="compositionally biased region" description="Basic and acidic residues" evidence="1">
    <location>
        <begin position="257"/>
        <end position="267"/>
    </location>
</feature>
<feature type="compositionally biased region" description="Low complexity" evidence="1">
    <location>
        <begin position="197"/>
        <end position="206"/>
    </location>
</feature>
<feature type="compositionally biased region" description="Polar residues" evidence="1">
    <location>
        <begin position="295"/>
        <end position="306"/>
    </location>
</feature>
<sequence>MAFKLFRKNSDDDAVRRSDDELNGTERQDEDTAGSEVRALPDRPELPTTNGLPDIVKMMESDRVATLQLNQRGNEMTAVMDPSEKPERKTTVDTQSPWFDAVAKLYTAAQASENGPWRRAEIMISSVREGRRSVEVEYTYPNSDEQVREAYTQTLPTTLSRGGESDASGSEEASGSTSASKAGTATASGAAAGGAAGAAAGTAASGPKQGASTSTDQERGEALDAVADDAEARKSDATNESGRDDANAVLGTPEDAGSSKDSVDSNDSRTQVVSGTEKSRAVTDAPSTEAGASNEADSATTSSFSEANAKGGQPADKSSKDATSGGAAVGGAAAGGVAAGAVAGGAAASAGSGTNKSSASPSEDSAAAASGKSGTPDASEPVPDVVEDSQWDGEDGRSDSASSSNVAADLPDSVPSTADQTDVAPSYSSSEQTGPQKPSTTQLAPGNLVLTEADVLKRIGEAQKTLFGPNGTARDVSTVLIRVRALGSYYDALTHVRRNGFWDQRKTFDLIPEEALHILELKSDSYQEGAGSPIAMMFRFTPGVPPQVSFSYEDEESFVKYKDRLPAQQYIEELRMFPRTGANIPEHMTDALTQWSL</sequence>
<dbReference type="EMBL" id="WOGT01000003">
    <property type="protein sequence ID" value="MUN54920.1"/>
    <property type="molecule type" value="Genomic_DNA"/>
</dbReference>
<dbReference type="AlphaFoldDB" id="A0A7K1LIJ2"/>
<accession>A0A7K1LIJ2</accession>
<feature type="compositionally biased region" description="Polar residues" evidence="1">
    <location>
        <begin position="426"/>
        <end position="444"/>
    </location>
</feature>
<dbReference type="OrthoDB" id="275232at2"/>
<feature type="compositionally biased region" description="Basic and acidic residues" evidence="1">
    <location>
        <begin position="82"/>
        <end position="91"/>
    </location>
</feature>
<name>A0A7K1LIJ2_9MICC</name>
<feature type="region of interest" description="Disordered" evidence="1">
    <location>
        <begin position="138"/>
        <end position="446"/>
    </location>
</feature>
<gene>
    <name evidence="2" type="ORF">GMA10_06790</name>
</gene>